<feature type="transmembrane region" description="Helical" evidence="1">
    <location>
        <begin position="218"/>
        <end position="240"/>
    </location>
</feature>
<keyword evidence="1" id="KW-0812">Transmembrane</keyword>
<feature type="transmembrane region" description="Helical" evidence="1">
    <location>
        <begin position="329"/>
        <end position="349"/>
    </location>
</feature>
<protein>
    <submittedName>
        <fullName evidence="2">Membrane protein</fullName>
    </submittedName>
</protein>
<dbReference type="RefSeq" id="WP_024390616.1">
    <property type="nucleotide sequence ID" value="NZ_ALLE01000012.1"/>
</dbReference>
<gene>
    <name evidence="2" type="ORF">ID09_09050</name>
</gene>
<dbReference type="Pfam" id="PF11683">
    <property type="entry name" value="DUF3278"/>
    <property type="match status" value="2"/>
</dbReference>
<feature type="transmembrane region" description="Helical" evidence="1">
    <location>
        <begin position="113"/>
        <end position="132"/>
    </location>
</feature>
<dbReference type="InterPro" id="IPR021697">
    <property type="entry name" value="DUF3278"/>
</dbReference>
<dbReference type="AlphaFoldDB" id="A0A075SK01"/>
<evidence type="ECO:0000256" key="1">
    <source>
        <dbReference type="SAM" id="Phobius"/>
    </source>
</evidence>
<evidence type="ECO:0000313" key="2">
    <source>
        <dbReference type="EMBL" id="AIG44163.1"/>
    </source>
</evidence>
<organism evidence="2 3">
    <name type="scientific">Streptococcus suis 6407</name>
    <dbReference type="NCBI Taxonomy" id="1214179"/>
    <lineage>
        <taxon>Bacteria</taxon>
        <taxon>Bacillati</taxon>
        <taxon>Bacillota</taxon>
        <taxon>Bacilli</taxon>
        <taxon>Lactobacillales</taxon>
        <taxon>Streptococcaceae</taxon>
        <taxon>Streptococcus</taxon>
    </lineage>
</organism>
<accession>A0A075SK01</accession>
<keyword evidence="1" id="KW-1133">Transmembrane helix</keyword>
<proteinExistence type="predicted"/>
<keyword evidence="1" id="KW-0472">Membrane</keyword>
<sequence>MKKETFQDKLIKRFYGIAGPLDEFRQKEAFRLGNTCFILLFWGTMALTLLALALSKRYPEVVAYGYPTALLLSTLSASMYMTSKMRHSQVDSLDVEELTTKEQKQLKGASFKFALYFTTVMYIWTVVFGAWMDGLNPLDHLFDLRKFLAACLGGIFTGIAIEITLRKRMKKAEKLAVSSAISKEEPKWIKNMIKRFYGIRGPLDEYRRAEADAIGGQAFIYYFYFLALGNAITYFLAYRYPLEVAAYYPMIIAFFSIILIGIVNMRTLHADLPQYDMEELSPEERQGQTLNPLVWGLGVALLSSLFAGLADLFSLQLPLLASIFHVKSLLFGGMMGLFASLALSALAYLQKLEADSAKKK</sequence>
<feature type="transmembrane region" description="Helical" evidence="1">
    <location>
        <begin position="147"/>
        <end position="165"/>
    </location>
</feature>
<feature type="transmembrane region" description="Helical" evidence="1">
    <location>
        <begin position="35"/>
        <end position="55"/>
    </location>
</feature>
<name>A0A075SK01_STRSU</name>
<feature type="transmembrane region" description="Helical" evidence="1">
    <location>
        <begin position="61"/>
        <end position="81"/>
    </location>
</feature>
<dbReference type="Proteomes" id="UP000028185">
    <property type="component" value="Chromosome"/>
</dbReference>
<feature type="transmembrane region" description="Helical" evidence="1">
    <location>
        <begin position="246"/>
        <end position="268"/>
    </location>
</feature>
<feature type="transmembrane region" description="Helical" evidence="1">
    <location>
        <begin position="289"/>
        <end position="309"/>
    </location>
</feature>
<dbReference type="PATRIC" id="fig|1214179.4.peg.1791"/>
<dbReference type="HOGENOM" id="CLU_065809_0_0_9"/>
<dbReference type="EMBL" id="CP008921">
    <property type="protein sequence ID" value="AIG44163.1"/>
    <property type="molecule type" value="Genomic_DNA"/>
</dbReference>
<evidence type="ECO:0000313" key="3">
    <source>
        <dbReference type="Proteomes" id="UP000028185"/>
    </source>
</evidence>
<reference evidence="2 3" key="1">
    <citation type="journal article" date="2014" name="Genome Announc.">
        <title>Whole-Genome Sequence of Streptococcus suis Serotype 4 Reference Strain 6407.</title>
        <authorList>
            <person name="Wang K."/>
            <person name="Chen J."/>
            <person name="Yao H."/>
            <person name="Lu C."/>
        </authorList>
    </citation>
    <scope>NUCLEOTIDE SEQUENCE [LARGE SCALE GENOMIC DNA]</scope>
    <source>
        <strain evidence="2">6407</strain>
    </source>
</reference>